<dbReference type="Gene3D" id="3.90.79.10">
    <property type="entry name" value="Nucleoside Triphosphate Pyrophosphohydrolase"/>
    <property type="match status" value="1"/>
</dbReference>
<comment type="caution">
    <text evidence="4">The sequence shown here is derived from an EMBL/GenBank/DDBJ whole genome shotgun (WGS) entry which is preliminary data.</text>
</comment>
<sequence length="167" mass="18568">MTSNETPDKTIYEGHIVKLELLEGKWEAVRHAPAVVILALRDGKMLCVRQQRRVVGADTLEVPAGLIDEGETPEAAARRELSEETNFDGDMTLLTRFYSSPGFCDEELFVFRAENLVDKPGTPDADEDITVEWHDPSHVLEALRTGREKGSASTITATLFALRELGR</sequence>
<dbReference type="PANTHER" id="PTHR11839">
    <property type="entry name" value="UDP/ADP-SUGAR PYROPHOSPHATASE"/>
    <property type="match status" value="1"/>
</dbReference>
<protein>
    <submittedName>
        <fullName evidence="4">ADP-ribose pyrophosphatase</fullName>
    </submittedName>
</protein>
<dbReference type="OrthoDB" id="9806150at2"/>
<dbReference type="GO" id="GO:0019693">
    <property type="term" value="P:ribose phosphate metabolic process"/>
    <property type="evidence" value="ECO:0007669"/>
    <property type="project" value="TreeGrafter"/>
</dbReference>
<dbReference type="AlphaFoldDB" id="A0A318SN24"/>
<dbReference type="RefSeq" id="WP_110884808.1">
    <property type="nucleotide sequence ID" value="NZ_QJSX01000001.1"/>
</dbReference>
<reference evidence="4 5" key="1">
    <citation type="submission" date="2018-06" db="EMBL/GenBank/DDBJ databases">
        <title>Genomic Encyclopedia of Type Strains, Phase IV (KMG-IV): sequencing the most valuable type-strain genomes for metagenomic binning, comparative biology and taxonomic classification.</title>
        <authorList>
            <person name="Goeker M."/>
        </authorList>
    </citation>
    <scope>NUCLEOTIDE SEQUENCE [LARGE SCALE GENOMIC DNA]</scope>
    <source>
        <strain evidence="4 5">DSM 18048</strain>
    </source>
</reference>
<dbReference type="Pfam" id="PF00293">
    <property type="entry name" value="NUDIX"/>
    <property type="match status" value="1"/>
</dbReference>
<dbReference type="InterPro" id="IPR000086">
    <property type="entry name" value="NUDIX_hydrolase_dom"/>
</dbReference>
<keyword evidence="2" id="KW-0378">Hydrolase</keyword>
<evidence type="ECO:0000259" key="3">
    <source>
        <dbReference type="PROSITE" id="PS51462"/>
    </source>
</evidence>
<comment type="cofactor">
    <cofactor evidence="1">
        <name>Mg(2+)</name>
        <dbReference type="ChEBI" id="CHEBI:18420"/>
    </cofactor>
</comment>
<keyword evidence="5" id="KW-1185">Reference proteome</keyword>
<accession>A0A318SN24</accession>
<evidence type="ECO:0000313" key="4">
    <source>
        <dbReference type="EMBL" id="PYE56292.1"/>
    </source>
</evidence>
<dbReference type="PROSITE" id="PS00893">
    <property type="entry name" value="NUDIX_BOX"/>
    <property type="match status" value="1"/>
</dbReference>
<feature type="domain" description="Nudix hydrolase" evidence="3">
    <location>
        <begin position="29"/>
        <end position="156"/>
    </location>
</feature>
<dbReference type="PANTHER" id="PTHR11839:SF18">
    <property type="entry name" value="NUDIX HYDROLASE DOMAIN-CONTAINING PROTEIN"/>
    <property type="match status" value="1"/>
</dbReference>
<dbReference type="Proteomes" id="UP000248326">
    <property type="component" value="Unassembled WGS sequence"/>
</dbReference>
<dbReference type="InterPro" id="IPR020084">
    <property type="entry name" value="NUDIX_hydrolase_CS"/>
</dbReference>
<evidence type="ECO:0000256" key="1">
    <source>
        <dbReference type="ARBA" id="ARBA00001946"/>
    </source>
</evidence>
<evidence type="ECO:0000313" key="5">
    <source>
        <dbReference type="Proteomes" id="UP000248326"/>
    </source>
</evidence>
<evidence type="ECO:0000256" key="2">
    <source>
        <dbReference type="ARBA" id="ARBA00022801"/>
    </source>
</evidence>
<proteinExistence type="predicted"/>
<dbReference type="PROSITE" id="PS51462">
    <property type="entry name" value="NUDIX"/>
    <property type="match status" value="1"/>
</dbReference>
<dbReference type="EMBL" id="QJSX01000001">
    <property type="protein sequence ID" value="PYE56292.1"/>
    <property type="molecule type" value="Genomic_DNA"/>
</dbReference>
<name>A0A318SN24_9DEIO</name>
<dbReference type="CDD" id="cd24160">
    <property type="entry name" value="NUDIX_ADPRase"/>
    <property type="match status" value="1"/>
</dbReference>
<dbReference type="InterPro" id="IPR015797">
    <property type="entry name" value="NUDIX_hydrolase-like_dom_sf"/>
</dbReference>
<gene>
    <name evidence="4" type="ORF">DES52_10196</name>
</gene>
<dbReference type="GO" id="GO:0006753">
    <property type="term" value="P:nucleoside phosphate metabolic process"/>
    <property type="evidence" value="ECO:0007669"/>
    <property type="project" value="TreeGrafter"/>
</dbReference>
<organism evidence="4 5">
    <name type="scientific">Deinococcus yavapaiensis KR-236</name>
    <dbReference type="NCBI Taxonomy" id="694435"/>
    <lineage>
        <taxon>Bacteria</taxon>
        <taxon>Thermotogati</taxon>
        <taxon>Deinococcota</taxon>
        <taxon>Deinococci</taxon>
        <taxon>Deinococcales</taxon>
        <taxon>Deinococcaceae</taxon>
        <taxon>Deinococcus</taxon>
    </lineage>
</organism>
<dbReference type="SUPFAM" id="SSF55811">
    <property type="entry name" value="Nudix"/>
    <property type="match status" value="1"/>
</dbReference>
<dbReference type="GO" id="GO:0016787">
    <property type="term" value="F:hydrolase activity"/>
    <property type="evidence" value="ECO:0007669"/>
    <property type="project" value="UniProtKB-KW"/>
</dbReference>
<dbReference type="GO" id="GO:0005829">
    <property type="term" value="C:cytosol"/>
    <property type="evidence" value="ECO:0007669"/>
    <property type="project" value="TreeGrafter"/>
</dbReference>